<dbReference type="AlphaFoldDB" id="A0A804PEM6"/>
<feature type="region of interest" description="Disordered" evidence="1">
    <location>
        <begin position="1"/>
        <end position="45"/>
    </location>
</feature>
<dbReference type="InParanoid" id="A0A804PEM6"/>
<keyword evidence="3" id="KW-1185">Reference proteome</keyword>
<sequence>MDHEMGRCQRQRRGKADDERERARAAAVATSAYVPPDVEGAGDARRAVAAEDAGADALGRAARRALRLGVPDPVRLALPPAAVRARQRRREVAQRRRRRRGRRSSGGRHRQRRRQRDHRRRLQQPQPQPQDAAAGPIASWPAGQLGRPAAAGGLRRRPHLLDGRTLPRQERRRWELLPAAEEAETASRGAR</sequence>
<accession>A0A804PEM6</accession>
<feature type="compositionally biased region" description="Basic and acidic residues" evidence="1">
    <location>
        <begin position="14"/>
        <end position="24"/>
    </location>
</feature>
<dbReference type="EnsemblPlants" id="Zm00001eb231890_T001">
    <property type="protein sequence ID" value="Zm00001eb231890_P001"/>
    <property type="gene ID" value="Zm00001eb231890"/>
</dbReference>
<dbReference type="Gramene" id="Zm00001eb231890_T001">
    <property type="protein sequence ID" value="Zm00001eb231890_P001"/>
    <property type="gene ID" value="Zm00001eb231890"/>
</dbReference>
<evidence type="ECO:0000313" key="3">
    <source>
        <dbReference type="Proteomes" id="UP000007305"/>
    </source>
</evidence>
<reference evidence="3" key="1">
    <citation type="journal article" date="2009" name="Science">
        <title>The B73 maize genome: complexity, diversity, and dynamics.</title>
        <authorList>
            <person name="Schnable P.S."/>
            <person name="Ware D."/>
            <person name="Fulton R.S."/>
            <person name="Stein J.C."/>
            <person name="Wei F."/>
            <person name="Pasternak S."/>
            <person name="Liang C."/>
            <person name="Zhang J."/>
            <person name="Fulton L."/>
            <person name="Graves T.A."/>
            <person name="Minx P."/>
            <person name="Reily A.D."/>
            <person name="Courtney L."/>
            <person name="Kruchowski S.S."/>
            <person name="Tomlinson C."/>
            <person name="Strong C."/>
            <person name="Delehaunty K."/>
            <person name="Fronick C."/>
            <person name="Courtney B."/>
            <person name="Rock S.M."/>
            <person name="Belter E."/>
            <person name="Du F."/>
            <person name="Kim K."/>
            <person name="Abbott R.M."/>
            <person name="Cotton M."/>
            <person name="Levy A."/>
            <person name="Marchetto P."/>
            <person name="Ochoa K."/>
            <person name="Jackson S.M."/>
            <person name="Gillam B."/>
            <person name="Chen W."/>
            <person name="Yan L."/>
            <person name="Higginbotham J."/>
            <person name="Cardenas M."/>
            <person name="Waligorski J."/>
            <person name="Applebaum E."/>
            <person name="Phelps L."/>
            <person name="Falcone J."/>
            <person name="Kanchi K."/>
            <person name="Thane T."/>
            <person name="Scimone A."/>
            <person name="Thane N."/>
            <person name="Henke J."/>
            <person name="Wang T."/>
            <person name="Ruppert J."/>
            <person name="Shah N."/>
            <person name="Rotter K."/>
            <person name="Hodges J."/>
            <person name="Ingenthron E."/>
            <person name="Cordes M."/>
            <person name="Kohlberg S."/>
            <person name="Sgro J."/>
            <person name="Delgado B."/>
            <person name="Mead K."/>
            <person name="Chinwalla A."/>
            <person name="Leonard S."/>
            <person name="Crouse K."/>
            <person name="Collura K."/>
            <person name="Kudrna D."/>
            <person name="Currie J."/>
            <person name="He R."/>
            <person name="Angelova A."/>
            <person name="Rajasekar S."/>
            <person name="Mueller T."/>
            <person name="Lomeli R."/>
            <person name="Scara G."/>
            <person name="Ko A."/>
            <person name="Delaney K."/>
            <person name="Wissotski M."/>
            <person name="Lopez G."/>
            <person name="Campos D."/>
            <person name="Braidotti M."/>
            <person name="Ashley E."/>
            <person name="Golser W."/>
            <person name="Kim H."/>
            <person name="Lee S."/>
            <person name="Lin J."/>
            <person name="Dujmic Z."/>
            <person name="Kim W."/>
            <person name="Talag J."/>
            <person name="Zuccolo A."/>
            <person name="Fan C."/>
            <person name="Sebastian A."/>
            <person name="Kramer M."/>
            <person name="Spiegel L."/>
            <person name="Nascimento L."/>
            <person name="Zutavern T."/>
            <person name="Miller B."/>
            <person name="Ambroise C."/>
            <person name="Muller S."/>
            <person name="Spooner W."/>
            <person name="Narechania A."/>
            <person name="Ren L."/>
            <person name="Wei S."/>
            <person name="Kumari S."/>
            <person name="Faga B."/>
            <person name="Levy M.J."/>
            <person name="McMahan L."/>
            <person name="Van Buren P."/>
            <person name="Vaughn M.W."/>
            <person name="Ying K."/>
            <person name="Yeh C.-T."/>
            <person name="Emrich S.J."/>
            <person name="Jia Y."/>
            <person name="Kalyanaraman A."/>
            <person name="Hsia A.-P."/>
            <person name="Barbazuk W.B."/>
            <person name="Baucom R.S."/>
            <person name="Brutnell T.P."/>
            <person name="Carpita N.C."/>
            <person name="Chaparro C."/>
            <person name="Chia J.-M."/>
            <person name="Deragon J.-M."/>
            <person name="Estill J.C."/>
            <person name="Fu Y."/>
            <person name="Jeddeloh J.A."/>
            <person name="Han Y."/>
            <person name="Lee H."/>
            <person name="Li P."/>
            <person name="Lisch D.R."/>
            <person name="Liu S."/>
            <person name="Liu Z."/>
            <person name="Nagel D.H."/>
            <person name="McCann M.C."/>
            <person name="SanMiguel P."/>
            <person name="Myers A.M."/>
            <person name="Nettleton D."/>
            <person name="Nguyen J."/>
            <person name="Penning B.W."/>
            <person name="Ponnala L."/>
            <person name="Schneider K.L."/>
            <person name="Schwartz D.C."/>
            <person name="Sharma A."/>
            <person name="Soderlund C."/>
            <person name="Springer N.M."/>
            <person name="Sun Q."/>
            <person name="Wang H."/>
            <person name="Waterman M."/>
            <person name="Westerman R."/>
            <person name="Wolfgruber T.K."/>
            <person name="Yang L."/>
            <person name="Yu Y."/>
            <person name="Zhang L."/>
            <person name="Zhou S."/>
            <person name="Zhu Q."/>
            <person name="Bennetzen J.L."/>
            <person name="Dawe R.K."/>
            <person name="Jiang J."/>
            <person name="Jiang N."/>
            <person name="Presting G.G."/>
            <person name="Wessler S.R."/>
            <person name="Aluru S."/>
            <person name="Martienssen R.A."/>
            <person name="Clifton S.W."/>
            <person name="McCombie W.R."/>
            <person name="Wing R.A."/>
            <person name="Wilson R.K."/>
        </authorList>
    </citation>
    <scope>NUCLEOTIDE SEQUENCE [LARGE SCALE GENOMIC DNA]</scope>
    <source>
        <strain evidence="3">cv. B73</strain>
    </source>
</reference>
<name>A0A804PEM6_MAIZE</name>
<organism evidence="2 3">
    <name type="scientific">Zea mays</name>
    <name type="common">Maize</name>
    <dbReference type="NCBI Taxonomy" id="4577"/>
    <lineage>
        <taxon>Eukaryota</taxon>
        <taxon>Viridiplantae</taxon>
        <taxon>Streptophyta</taxon>
        <taxon>Embryophyta</taxon>
        <taxon>Tracheophyta</taxon>
        <taxon>Spermatophyta</taxon>
        <taxon>Magnoliopsida</taxon>
        <taxon>Liliopsida</taxon>
        <taxon>Poales</taxon>
        <taxon>Poaceae</taxon>
        <taxon>PACMAD clade</taxon>
        <taxon>Panicoideae</taxon>
        <taxon>Andropogonodae</taxon>
        <taxon>Andropogoneae</taxon>
        <taxon>Tripsacinae</taxon>
        <taxon>Zea</taxon>
    </lineage>
</organism>
<feature type="compositionally biased region" description="Low complexity" evidence="1">
    <location>
        <begin position="123"/>
        <end position="153"/>
    </location>
</feature>
<protein>
    <submittedName>
        <fullName evidence="2">Uncharacterized protein</fullName>
    </submittedName>
</protein>
<evidence type="ECO:0000313" key="2">
    <source>
        <dbReference type="EnsemblPlants" id="Zm00001eb231890_P001"/>
    </source>
</evidence>
<reference evidence="2" key="3">
    <citation type="submission" date="2021-05" db="UniProtKB">
        <authorList>
            <consortium name="EnsemblPlants"/>
        </authorList>
    </citation>
    <scope>IDENTIFICATION</scope>
    <source>
        <strain evidence="2">cv. B73</strain>
    </source>
</reference>
<feature type="compositionally biased region" description="Low complexity" evidence="1">
    <location>
        <begin position="69"/>
        <end position="84"/>
    </location>
</feature>
<feature type="compositionally biased region" description="Basic residues" evidence="1">
    <location>
        <begin position="85"/>
        <end position="122"/>
    </location>
</feature>
<dbReference type="Proteomes" id="UP000007305">
    <property type="component" value="Chromosome 5"/>
</dbReference>
<feature type="region of interest" description="Disordered" evidence="1">
    <location>
        <begin position="69"/>
        <end position="191"/>
    </location>
</feature>
<reference evidence="2" key="2">
    <citation type="submission" date="2019-07" db="EMBL/GenBank/DDBJ databases">
        <authorList>
            <person name="Seetharam A."/>
            <person name="Woodhouse M."/>
            <person name="Cannon E."/>
        </authorList>
    </citation>
    <scope>NUCLEOTIDE SEQUENCE [LARGE SCALE GENOMIC DNA]</scope>
    <source>
        <strain evidence="2">cv. B73</strain>
    </source>
</reference>
<evidence type="ECO:0000256" key="1">
    <source>
        <dbReference type="SAM" id="MobiDB-lite"/>
    </source>
</evidence>
<proteinExistence type="predicted"/>
<feature type="compositionally biased region" description="Basic and acidic residues" evidence="1">
    <location>
        <begin position="159"/>
        <end position="175"/>
    </location>
</feature>